<comment type="subunit">
    <text evidence="4">Homodimer.</text>
</comment>
<name>A0ABT8SNK9_9CAUL</name>
<comment type="function">
    <text evidence="4 5">Participates actively in the response to hyperosmotic and heat shock by preventing the aggregation of stress-denatured proteins, in association with DnaK and GrpE. It is the nucleotide exchange factor for DnaK and may function as a thermosensor. Unfolded proteins bind initially to DnaJ; upon interaction with the DnaJ-bound protein, DnaK hydrolyzes its bound ATP, resulting in the formation of a stable complex. GrpE releases ADP from DnaK; ATP binding to DnaK triggers the release of the substrate protein, thus completing the reaction cycle. Several rounds of ATP-dependent interactions between DnaJ, DnaK and GrpE are required for fully efficient folding.</text>
</comment>
<dbReference type="CDD" id="cd00446">
    <property type="entry name" value="GrpE"/>
    <property type="match status" value="1"/>
</dbReference>
<feature type="region of interest" description="Disordered" evidence="7">
    <location>
        <begin position="1"/>
        <end position="21"/>
    </location>
</feature>
<dbReference type="Gene3D" id="3.90.20.20">
    <property type="match status" value="1"/>
</dbReference>
<dbReference type="EMBL" id="JAUKTR010000005">
    <property type="protein sequence ID" value="MDO1560155.1"/>
    <property type="molecule type" value="Genomic_DNA"/>
</dbReference>
<dbReference type="PROSITE" id="PS01071">
    <property type="entry name" value="GRPE"/>
    <property type="match status" value="1"/>
</dbReference>
<dbReference type="NCBIfam" id="NF010752">
    <property type="entry name" value="PRK14155.1"/>
    <property type="match status" value="1"/>
</dbReference>
<gene>
    <name evidence="4 8" type="primary">grpE</name>
    <name evidence="8" type="ORF">Q0812_12030</name>
</gene>
<dbReference type="RefSeq" id="WP_302110583.1">
    <property type="nucleotide sequence ID" value="NZ_JAUKTR010000005.1"/>
</dbReference>
<evidence type="ECO:0000313" key="9">
    <source>
        <dbReference type="Proteomes" id="UP001169063"/>
    </source>
</evidence>
<keyword evidence="3 4" id="KW-0143">Chaperone</keyword>
<evidence type="ECO:0000256" key="2">
    <source>
        <dbReference type="ARBA" id="ARBA00023016"/>
    </source>
</evidence>
<evidence type="ECO:0000313" key="8">
    <source>
        <dbReference type="EMBL" id="MDO1560155.1"/>
    </source>
</evidence>
<dbReference type="Proteomes" id="UP001169063">
    <property type="component" value="Unassembled WGS sequence"/>
</dbReference>
<dbReference type="PANTHER" id="PTHR21237">
    <property type="entry name" value="GRPE PROTEIN"/>
    <property type="match status" value="1"/>
</dbReference>
<dbReference type="SUPFAM" id="SSF58014">
    <property type="entry name" value="Coiled-coil domain of nucleotide exchange factor GrpE"/>
    <property type="match status" value="1"/>
</dbReference>
<comment type="similarity">
    <text evidence="1 4 6">Belongs to the GrpE family.</text>
</comment>
<reference evidence="8" key="1">
    <citation type="submission" date="2023-07" db="EMBL/GenBank/DDBJ databases">
        <title>Brevundimonas soil sp. nov., isolated from the soil of chemical plant.</title>
        <authorList>
            <person name="Wu N."/>
        </authorList>
    </citation>
    <scope>NUCLEOTIDE SEQUENCE</scope>
    <source>
        <strain evidence="8">XZ-24</strain>
    </source>
</reference>
<evidence type="ECO:0000256" key="5">
    <source>
        <dbReference type="RuleBase" id="RU000639"/>
    </source>
</evidence>
<dbReference type="PANTHER" id="PTHR21237:SF23">
    <property type="entry name" value="GRPE PROTEIN HOMOLOG, MITOCHONDRIAL"/>
    <property type="match status" value="1"/>
</dbReference>
<keyword evidence="4" id="KW-0963">Cytoplasm</keyword>
<dbReference type="PRINTS" id="PR00773">
    <property type="entry name" value="GRPEPROTEIN"/>
</dbReference>
<dbReference type="InterPro" id="IPR000740">
    <property type="entry name" value="GrpE"/>
</dbReference>
<evidence type="ECO:0000256" key="7">
    <source>
        <dbReference type="SAM" id="MobiDB-lite"/>
    </source>
</evidence>
<evidence type="ECO:0000256" key="3">
    <source>
        <dbReference type="ARBA" id="ARBA00023186"/>
    </source>
</evidence>
<dbReference type="InterPro" id="IPR009012">
    <property type="entry name" value="GrpE_head"/>
</dbReference>
<comment type="caution">
    <text evidence="8">The sequence shown here is derived from an EMBL/GenBank/DDBJ whole genome shotgun (WGS) entry which is preliminary data.</text>
</comment>
<organism evidence="8 9">
    <name type="scientific">Peiella sedimenti</name>
    <dbReference type="NCBI Taxonomy" id="3061083"/>
    <lineage>
        <taxon>Bacteria</taxon>
        <taxon>Pseudomonadati</taxon>
        <taxon>Pseudomonadota</taxon>
        <taxon>Alphaproteobacteria</taxon>
        <taxon>Caulobacterales</taxon>
        <taxon>Caulobacteraceae</taxon>
        <taxon>Peiella</taxon>
    </lineage>
</organism>
<dbReference type="HAMAP" id="MF_01151">
    <property type="entry name" value="GrpE"/>
    <property type="match status" value="1"/>
</dbReference>
<evidence type="ECO:0000256" key="6">
    <source>
        <dbReference type="RuleBase" id="RU004478"/>
    </source>
</evidence>
<evidence type="ECO:0000256" key="4">
    <source>
        <dbReference type="HAMAP-Rule" id="MF_01151"/>
    </source>
</evidence>
<sequence>MTDEFDRDDLPEDEALAPEAEDLEAELAAARAEAEQWRDQALRAVAEAENVKRRTEREMNDARAYAITKFARDLLGVADSLQRALAAAPQSDDAGVQGLVTGLEMTEKALLQAFEGNGLARVAPEPGERFDPNVHQAMIEQPSDSVAAGCVVQTFQPGYSLFGRVVRPAMVAVAAKGSGQAETQRQGAAAYAKATGGEGS</sequence>
<dbReference type="SUPFAM" id="SSF51064">
    <property type="entry name" value="Head domain of nucleotide exchange factor GrpE"/>
    <property type="match status" value="1"/>
</dbReference>
<proteinExistence type="inferred from homology"/>
<dbReference type="Pfam" id="PF01025">
    <property type="entry name" value="GrpE"/>
    <property type="match status" value="1"/>
</dbReference>
<keyword evidence="2 4" id="KW-0346">Stress response</keyword>
<evidence type="ECO:0000256" key="1">
    <source>
        <dbReference type="ARBA" id="ARBA00009054"/>
    </source>
</evidence>
<dbReference type="InterPro" id="IPR013805">
    <property type="entry name" value="GrpE_CC"/>
</dbReference>
<accession>A0ABT8SNK9</accession>
<dbReference type="Gene3D" id="2.30.22.10">
    <property type="entry name" value="Head domain of nucleotide exchange factor GrpE"/>
    <property type="match status" value="1"/>
</dbReference>
<keyword evidence="9" id="KW-1185">Reference proteome</keyword>
<protein>
    <recommendedName>
        <fullName evidence="4 5">Protein GrpE</fullName>
    </recommendedName>
    <alternativeName>
        <fullName evidence="4">HSP-70 cofactor</fullName>
    </alternativeName>
</protein>
<comment type="subcellular location">
    <subcellularLocation>
        <location evidence="4">Cytoplasm</location>
    </subcellularLocation>
</comment>